<dbReference type="AlphaFoldDB" id="A0A1S8TV58"/>
<gene>
    <name evidence="1" type="ORF">CLPUN_09860</name>
</gene>
<sequence length="79" mass="9386">MYNTEPALDKIQSVRYFLWRRIETIRSKLLISNIKIREVKNMELKYVIPNLEKIFGNLEYAGEGNIEQRRINGRSTILS</sequence>
<protein>
    <submittedName>
        <fullName evidence="1">Uncharacterized protein</fullName>
    </submittedName>
</protein>
<dbReference type="EMBL" id="LZZM01000054">
    <property type="protein sequence ID" value="OOM81667.1"/>
    <property type="molecule type" value="Genomic_DNA"/>
</dbReference>
<organism evidence="1 2">
    <name type="scientific">Clostridium puniceum</name>
    <dbReference type="NCBI Taxonomy" id="29367"/>
    <lineage>
        <taxon>Bacteria</taxon>
        <taxon>Bacillati</taxon>
        <taxon>Bacillota</taxon>
        <taxon>Clostridia</taxon>
        <taxon>Eubacteriales</taxon>
        <taxon>Clostridiaceae</taxon>
        <taxon>Clostridium</taxon>
    </lineage>
</organism>
<evidence type="ECO:0000313" key="1">
    <source>
        <dbReference type="EMBL" id="OOM81667.1"/>
    </source>
</evidence>
<dbReference type="STRING" id="29367.CLPUN_09860"/>
<proteinExistence type="predicted"/>
<evidence type="ECO:0000313" key="2">
    <source>
        <dbReference type="Proteomes" id="UP000190890"/>
    </source>
</evidence>
<name>A0A1S8TV58_9CLOT</name>
<reference evidence="1 2" key="1">
    <citation type="submission" date="2016-05" db="EMBL/GenBank/DDBJ databases">
        <title>Microbial solvent formation.</title>
        <authorList>
            <person name="Poehlein A."/>
            <person name="Montoya Solano J.D."/>
            <person name="Flitsch S."/>
            <person name="Krabben P."/>
            <person name="Duerre P."/>
            <person name="Daniel R."/>
        </authorList>
    </citation>
    <scope>NUCLEOTIDE SEQUENCE [LARGE SCALE GENOMIC DNA]</scope>
    <source>
        <strain evidence="1 2">DSM 2619</strain>
    </source>
</reference>
<comment type="caution">
    <text evidence="1">The sequence shown here is derived from an EMBL/GenBank/DDBJ whole genome shotgun (WGS) entry which is preliminary data.</text>
</comment>
<accession>A0A1S8TV58</accession>
<dbReference type="Proteomes" id="UP000190890">
    <property type="component" value="Unassembled WGS sequence"/>
</dbReference>
<keyword evidence="2" id="KW-1185">Reference proteome</keyword>
<dbReference type="Pfam" id="PF06125">
    <property type="entry name" value="DUF961"/>
    <property type="match status" value="1"/>
</dbReference>
<dbReference type="InterPro" id="IPR010365">
    <property type="entry name" value="DUF961"/>
</dbReference>